<accession>A0A1T5IDD3</accession>
<feature type="transmembrane region" description="Helical" evidence="7">
    <location>
        <begin position="423"/>
        <end position="444"/>
    </location>
</feature>
<feature type="transmembrane region" description="Helical" evidence="7">
    <location>
        <begin position="269"/>
        <end position="291"/>
    </location>
</feature>
<dbReference type="GO" id="GO:0022857">
    <property type="term" value="F:transmembrane transporter activity"/>
    <property type="evidence" value="ECO:0007669"/>
    <property type="project" value="InterPro"/>
</dbReference>
<dbReference type="CDD" id="cd06173">
    <property type="entry name" value="MFS_MefA_like"/>
    <property type="match status" value="1"/>
</dbReference>
<comment type="subcellular location">
    <subcellularLocation>
        <location evidence="1">Cell membrane</location>
        <topology evidence="1">Multi-pass membrane protein</topology>
    </subcellularLocation>
</comment>
<evidence type="ECO:0000256" key="5">
    <source>
        <dbReference type="ARBA" id="ARBA00023136"/>
    </source>
</evidence>
<gene>
    <name evidence="9" type="ORF">SAMN06309945_0271</name>
</gene>
<dbReference type="InterPro" id="IPR020846">
    <property type="entry name" value="MFS_dom"/>
</dbReference>
<dbReference type="EMBL" id="FUZP01000001">
    <property type="protein sequence ID" value="SKC37033.1"/>
    <property type="molecule type" value="Genomic_DNA"/>
</dbReference>
<dbReference type="PANTHER" id="PTHR23513:SF11">
    <property type="entry name" value="STAPHYLOFERRIN A TRANSPORTER"/>
    <property type="match status" value="1"/>
</dbReference>
<keyword evidence="3 7" id="KW-0812">Transmembrane</keyword>
<keyword evidence="10" id="KW-1185">Reference proteome</keyword>
<dbReference type="PANTHER" id="PTHR23513">
    <property type="entry name" value="INTEGRAL MEMBRANE EFFLUX PROTEIN-RELATED"/>
    <property type="match status" value="1"/>
</dbReference>
<sequence length="455" mass="46218">MTNEPRAGTGTNSTHLSAESGQGDRCPSGDSSPIEAPAGRPDTAGDGRTTTNPLRHASFRWLLAARTTSILGNAIAPIALAFAVLDLTGSAADLGLVVAARSLANVAVLLFGGVIADRLPRDVVLVGTSLAAAATQGVIAALVITGSATIALLVLLGVLNGAVAAVSLPASAALVPETVPTDLLRPANALLRLGLNGGSIVGASAGAGLVAVVGPGWGLAIDAAGFAVAGLLFLRMRLPRRPREKGAGRRPSMFADLHEGWREFSSRRWVWIVVAQFAVLNAAFVGATTILGPVVADASFGRAAWGLVIAAQTVGLAVGAVIALRWRPRRALAIGVALMAVTAVPVAALGILPHLPVLLGAFFLGGVALEIFAIAWDQSLQTRIPRDALSRVYSYDMVGSFVAIPLGEVLVGPLAHLVGTGPTLLGCAAIIAAVSVLAACSRSVRGVRLERGRAA</sequence>
<evidence type="ECO:0000256" key="2">
    <source>
        <dbReference type="ARBA" id="ARBA00022475"/>
    </source>
</evidence>
<dbReference type="AlphaFoldDB" id="A0A1T5IDD3"/>
<feature type="transmembrane region" description="Helical" evidence="7">
    <location>
        <begin position="331"/>
        <end position="351"/>
    </location>
</feature>
<feature type="transmembrane region" description="Helical" evidence="7">
    <location>
        <begin position="150"/>
        <end position="168"/>
    </location>
</feature>
<keyword evidence="5 7" id="KW-0472">Membrane</keyword>
<dbReference type="GO" id="GO:0005886">
    <property type="term" value="C:plasma membrane"/>
    <property type="evidence" value="ECO:0007669"/>
    <property type="project" value="UniProtKB-SubCell"/>
</dbReference>
<dbReference type="PROSITE" id="PS50850">
    <property type="entry name" value="MFS"/>
    <property type="match status" value="1"/>
</dbReference>
<feature type="region of interest" description="Disordered" evidence="6">
    <location>
        <begin position="1"/>
        <end position="52"/>
    </location>
</feature>
<evidence type="ECO:0000259" key="8">
    <source>
        <dbReference type="PROSITE" id="PS50850"/>
    </source>
</evidence>
<evidence type="ECO:0000256" key="7">
    <source>
        <dbReference type="SAM" id="Phobius"/>
    </source>
</evidence>
<evidence type="ECO:0000256" key="3">
    <source>
        <dbReference type="ARBA" id="ARBA00022692"/>
    </source>
</evidence>
<dbReference type="SUPFAM" id="SSF103473">
    <property type="entry name" value="MFS general substrate transporter"/>
    <property type="match status" value="1"/>
</dbReference>
<feature type="transmembrane region" description="Helical" evidence="7">
    <location>
        <begin position="357"/>
        <end position="376"/>
    </location>
</feature>
<reference evidence="9 10" key="1">
    <citation type="submission" date="2017-02" db="EMBL/GenBank/DDBJ databases">
        <authorList>
            <person name="Peterson S.W."/>
        </authorList>
    </citation>
    <scope>NUCLEOTIDE SEQUENCE [LARGE SCALE GENOMIC DNA]</scope>
    <source>
        <strain evidence="9 10">VKM Ac-2059</strain>
    </source>
</reference>
<dbReference type="InterPro" id="IPR036259">
    <property type="entry name" value="MFS_trans_sf"/>
</dbReference>
<name>A0A1T5IDD3_9MICO</name>
<keyword evidence="4 7" id="KW-1133">Transmembrane helix</keyword>
<protein>
    <submittedName>
        <fullName evidence="9">Predicted arabinose efflux permease, MFS family</fullName>
    </submittedName>
</protein>
<feature type="transmembrane region" description="Helical" evidence="7">
    <location>
        <begin position="303"/>
        <end position="324"/>
    </location>
</feature>
<evidence type="ECO:0000313" key="10">
    <source>
        <dbReference type="Proteomes" id="UP000190857"/>
    </source>
</evidence>
<dbReference type="STRING" id="123320.SAMN06309945_0271"/>
<evidence type="ECO:0000313" key="9">
    <source>
        <dbReference type="EMBL" id="SKC37033.1"/>
    </source>
</evidence>
<proteinExistence type="predicted"/>
<feature type="transmembrane region" description="Helical" evidence="7">
    <location>
        <begin position="189"/>
        <end position="211"/>
    </location>
</feature>
<feature type="transmembrane region" description="Helical" evidence="7">
    <location>
        <begin position="217"/>
        <end position="234"/>
    </location>
</feature>
<dbReference type="OrthoDB" id="4528313at2"/>
<feature type="transmembrane region" description="Helical" evidence="7">
    <location>
        <begin position="96"/>
        <end position="116"/>
    </location>
</feature>
<dbReference type="Gene3D" id="1.20.1250.20">
    <property type="entry name" value="MFS general substrate transporter like domains"/>
    <property type="match status" value="1"/>
</dbReference>
<feature type="transmembrane region" description="Helical" evidence="7">
    <location>
        <begin position="63"/>
        <end position="84"/>
    </location>
</feature>
<dbReference type="RefSeq" id="WP_079726505.1">
    <property type="nucleotide sequence ID" value="NZ_FUZP01000001.1"/>
</dbReference>
<dbReference type="Proteomes" id="UP000190857">
    <property type="component" value="Unassembled WGS sequence"/>
</dbReference>
<feature type="transmembrane region" description="Helical" evidence="7">
    <location>
        <begin position="123"/>
        <end position="144"/>
    </location>
</feature>
<evidence type="ECO:0000256" key="4">
    <source>
        <dbReference type="ARBA" id="ARBA00022989"/>
    </source>
</evidence>
<dbReference type="Pfam" id="PF07690">
    <property type="entry name" value="MFS_1"/>
    <property type="match status" value="1"/>
</dbReference>
<keyword evidence="2" id="KW-1003">Cell membrane</keyword>
<feature type="domain" description="Major facilitator superfamily (MFS) profile" evidence="8">
    <location>
        <begin position="53"/>
        <end position="444"/>
    </location>
</feature>
<feature type="compositionally biased region" description="Polar residues" evidence="6">
    <location>
        <begin position="1"/>
        <end position="20"/>
    </location>
</feature>
<evidence type="ECO:0000256" key="1">
    <source>
        <dbReference type="ARBA" id="ARBA00004651"/>
    </source>
</evidence>
<organism evidence="9 10">
    <name type="scientific">Okibacterium fritillariae</name>
    <dbReference type="NCBI Taxonomy" id="123320"/>
    <lineage>
        <taxon>Bacteria</taxon>
        <taxon>Bacillati</taxon>
        <taxon>Actinomycetota</taxon>
        <taxon>Actinomycetes</taxon>
        <taxon>Micrococcales</taxon>
        <taxon>Microbacteriaceae</taxon>
        <taxon>Okibacterium</taxon>
    </lineage>
</organism>
<feature type="transmembrane region" description="Helical" evidence="7">
    <location>
        <begin position="397"/>
        <end position="417"/>
    </location>
</feature>
<evidence type="ECO:0000256" key="6">
    <source>
        <dbReference type="SAM" id="MobiDB-lite"/>
    </source>
</evidence>
<dbReference type="InterPro" id="IPR011701">
    <property type="entry name" value="MFS"/>
</dbReference>